<gene>
    <name evidence="3" type="primary">LOC130471631</name>
</gene>
<evidence type="ECO:0000313" key="2">
    <source>
        <dbReference type="Proteomes" id="UP000813463"/>
    </source>
</evidence>
<dbReference type="InterPro" id="IPR012337">
    <property type="entry name" value="RNaseH-like_sf"/>
</dbReference>
<dbReference type="SUPFAM" id="SSF53098">
    <property type="entry name" value="Ribonuclease H-like"/>
    <property type="match status" value="1"/>
</dbReference>
<dbReference type="RefSeq" id="XP_056697846.1">
    <property type="nucleotide sequence ID" value="XM_056841868.1"/>
</dbReference>
<feature type="domain" description="Reverse transcriptase/retrotransposon-derived protein RNase H-like" evidence="1">
    <location>
        <begin position="18"/>
        <end position="94"/>
    </location>
</feature>
<keyword evidence="2" id="KW-1185">Reference proteome</keyword>
<reference evidence="3" key="2">
    <citation type="submission" date="2025-08" db="UniProtKB">
        <authorList>
            <consortium name="RefSeq"/>
        </authorList>
    </citation>
    <scope>IDENTIFICATION</scope>
    <source>
        <tissue evidence="3">Leaf</tissue>
    </source>
</reference>
<dbReference type="PANTHER" id="PTHR48475">
    <property type="entry name" value="RIBONUCLEASE H"/>
    <property type="match status" value="1"/>
</dbReference>
<proteinExistence type="predicted"/>
<dbReference type="GeneID" id="130471631"/>
<dbReference type="InterPro" id="IPR041577">
    <property type="entry name" value="RT_RNaseH_2"/>
</dbReference>
<dbReference type="Proteomes" id="UP000813463">
    <property type="component" value="Chromosome 4"/>
</dbReference>
<dbReference type="InterPro" id="IPR043502">
    <property type="entry name" value="DNA/RNA_pol_sf"/>
</dbReference>
<accession>A0ABM3RQE6</accession>
<dbReference type="Gene3D" id="3.30.420.10">
    <property type="entry name" value="Ribonuclease H-like superfamily/Ribonuclease H"/>
    <property type="match status" value="1"/>
</dbReference>
<dbReference type="SUPFAM" id="SSF56672">
    <property type="entry name" value="DNA/RNA polymerases"/>
    <property type="match status" value="1"/>
</dbReference>
<organism evidence="2 3">
    <name type="scientific">Spinacia oleracea</name>
    <name type="common">Spinach</name>
    <dbReference type="NCBI Taxonomy" id="3562"/>
    <lineage>
        <taxon>Eukaryota</taxon>
        <taxon>Viridiplantae</taxon>
        <taxon>Streptophyta</taxon>
        <taxon>Embryophyta</taxon>
        <taxon>Tracheophyta</taxon>
        <taxon>Spermatophyta</taxon>
        <taxon>Magnoliopsida</taxon>
        <taxon>eudicotyledons</taxon>
        <taxon>Gunneridae</taxon>
        <taxon>Pentapetalae</taxon>
        <taxon>Caryophyllales</taxon>
        <taxon>Chenopodiaceae</taxon>
        <taxon>Chenopodioideae</taxon>
        <taxon>Anserineae</taxon>
        <taxon>Spinacia</taxon>
    </lineage>
</organism>
<protein>
    <recommendedName>
        <fullName evidence="1">Reverse transcriptase/retrotransposon-derived protein RNase H-like domain-containing protein</fullName>
    </recommendedName>
</protein>
<name>A0ABM3RQE6_SPIOL</name>
<dbReference type="PANTHER" id="PTHR48475:SF1">
    <property type="entry name" value="RNASE H TYPE-1 DOMAIN-CONTAINING PROTEIN"/>
    <property type="match status" value="1"/>
</dbReference>
<reference evidence="2" key="1">
    <citation type="journal article" date="2021" name="Nat. Commun.">
        <title>Genomic analyses provide insights into spinach domestication and the genetic basis of agronomic traits.</title>
        <authorList>
            <person name="Cai X."/>
            <person name="Sun X."/>
            <person name="Xu C."/>
            <person name="Sun H."/>
            <person name="Wang X."/>
            <person name="Ge C."/>
            <person name="Zhang Z."/>
            <person name="Wang Q."/>
            <person name="Fei Z."/>
            <person name="Jiao C."/>
            <person name="Wang Q."/>
        </authorList>
    </citation>
    <scope>NUCLEOTIDE SEQUENCE [LARGE SCALE GENOMIC DNA]</scope>
    <source>
        <strain evidence="2">cv. Varoflay</strain>
    </source>
</reference>
<dbReference type="InterPro" id="IPR036397">
    <property type="entry name" value="RNaseH_sf"/>
</dbReference>
<sequence>MICEPGFRKLRKIEPKIWDEDCQHVFDTIKDYLSNPPVLKPAIPGAPLRLYLTTTDLAVGAMLAQEIEGKENVVYYLSKKLLEYETRYTELERLTLNGRLSRWLVMLAEFDLKYIPQRFSKGSTVSYFLADCPIEVEEEDYDLPDEQILMKSDDSWSLHFDGASNQIGCGVGVILVAPDGTHIHISAKLQFNVTNNATEYEACIMVRSESLAPYESYLEKLSEQVEELRYTYLPREENQFADALEKLASMVNIPNGMAEKPLTNETRLEAAYVHAIDDVEHDRDEPWFTNIQRYLQISEYPPHFSSKSQRALRLQLANFVLEGDIPYKRSSNGPNLQSVEKYDAHRVMDTIHAGVCGTHMNGKMLSRKVIRNPNPIIPEPTIEVSSDTEIEAETNTDEVNSELQQNNKDMEYESDLEEEFDDFEGHEHSSIVVKEVG</sequence>
<evidence type="ECO:0000313" key="3">
    <source>
        <dbReference type="RefSeq" id="XP_056697846.1"/>
    </source>
</evidence>
<dbReference type="Pfam" id="PF17919">
    <property type="entry name" value="RT_RNaseH_2"/>
    <property type="match status" value="1"/>
</dbReference>
<evidence type="ECO:0000259" key="1">
    <source>
        <dbReference type="Pfam" id="PF17919"/>
    </source>
</evidence>